<accession>A0ABW0N054</accession>
<dbReference type="RefSeq" id="WP_345178991.1">
    <property type="nucleotide sequence ID" value="NZ_BAABFQ010000007.1"/>
</dbReference>
<feature type="domain" description="Phage shock protein PspC N-terminal" evidence="8">
    <location>
        <begin position="35"/>
        <end position="90"/>
    </location>
</feature>
<evidence type="ECO:0000313" key="9">
    <source>
        <dbReference type="EMBL" id="MFC5493970.1"/>
    </source>
</evidence>
<name>A0ABW0N054_9ACTN</name>
<dbReference type="EMBL" id="JBHSMD010000004">
    <property type="protein sequence ID" value="MFC5493970.1"/>
    <property type="molecule type" value="Genomic_DNA"/>
</dbReference>
<keyword evidence="10" id="KW-1185">Reference proteome</keyword>
<dbReference type="PANTHER" id="PTHR33885:SF3">
    <property type="entry name" value="PHAGE SHOCK PROTEIN C"/>
    <property type="match status" value="1"/>
</dbReference>
<dbReference type="PANTHER" id="PTHR33885">
    <property type="entry name" value="PHAGE SHOCK PROTEIN C"/>
    <property type="match status" value="1"/>
</dbReference>
<evidence type="ECO:0000256" key="2">
    <source>
        <dbReference type="ARBA" id="ARBA00022475"/>
    </source>
</evidence>
<evidence type="ECO:0000256" key="5">
    <source>
        <dbReference type="ARBA" id="ARBA00023136"/>
    </source>
</evidence>
<evidence type="ECO:0000259" key="8">
    <source>
        <dbReference type="Pfam" id="PF04024"/>
    </source>
</evidence>
<feature type="region of interest" description="Disordered" evidence="6">
    <location>
        <begin position="1"/>
        <end position="29"/>
    </location>
</feature>
<feature type="transmembrane region" description="Helical" evidence="7">
    <location>
        <begin position="106"/>
        <end position="122"/>
    </location>
</feature>
<comment type="caution">
    <text evidence="9">The sequence shown here is derived from an EMBL/GenBank/DDBJ whole genome shotgun (WGS) entry which is preliminary data.</text>
</comment>
<sequence>MTTTPPEAPLGPPPPDPHGDHGPRVDRDQVRDLGRLRRSRADRKVAGVAGGLGRHLDVDPLVLRVAFVVLVFFGGAGLILYGACWLLVPEDGSEKAAINLDERSRSVVLIVVGVIAALAMIGDSWGGGWFPWPLAVIALVALWLLTRNSPPSGAMPPPAPGAAVPPTSAYVPPTSTYIPPTSAYVPQQPYYTEPVAPFQSYVRPPNPRKKGPILFWFTLALIALGVGVLGIVDVAGADVADSAYPALAVGISGVMLVVGAFFGRAGGIIALGLVASLGLAAATVADKWEGDTIYVTPLTAAEVQGGYDMEAGEIILDLSEVADPENLDGQAIELEGAFGRIEVILPEEGAASITADVDGPGNIKLFGAENGGIGVSRSGTFGAGLPVIVIDAHLSVGEIEVQR</sequence>
<evidence type="ECO:0000256" key="6">
    <source>
        <dbReference type="SAM" id="MobiDB-lite"/>
    </source>
</evidence>
<evidence type="ECO:0000256" key="1">
    <source>
        <dbReference type="ARBA" id="ARBA00004162"/>
    </source>
</evidence>
<feature type="transmembrane region" description="Helical" evidence="7">
    <location>
        <begin position="213"/>
        <end position="232"/>
    </location>
</feature>
<dbReference type="InterPro" id="IPR052027">
    <property type="entry name" value="PspC"/>
</dbReference>
<evidence type="ECO:0000256" key="4">
    <source>
        <dbReference type="ARBA" id="ARBA00022989"/>
    </source>
</evidence>
<protein>
    <submittedName>
        <fullName evidence="9">PspC domain-containing protein</fullName>
    </submittedName>
</protein>
<evidence type="ECO:0000256" key="7">
    <source>
        <dbReference type="SAM" id="Phobius"/>
    </source>
</evidence>
<feature type="transmembrane region" description="Helical" evidence="7">
    <location>
        <begin position="61"/>
        <end position="86"/>
    </location>
</feature>
<evidence type="ECO:0000256" key="3">
    <source>
        <dbReference type="ARBA" id="ARBA00022692"/>
    </source>
</evidence>
<evidence type="ECO:0000313" key="10">
    <source>
        <dbReference type="Proteomes" id="UP001595956"/>
    </source>
</evidence>
<feature type="compositionally biased region" description="Pro residues" evidence="6">
    <location>
        <begin position="1"/>
        <end position="16"/>
    </location>
</feature>
<keyword evidence="3 7" id="KW-0812">Transmembrane</keyword>
<gene>
    <name evidence="9" type="ORF">ACFPKY_12715</name>
</gene>
<keyword evidence="2" id="KW-1003">Cell membrane</keyword>
<proteinExistence type="predicted"/>
<feature type="transmembrane region" description="Helical" evidence="7">
    <location>
        <begin position="128"/>
        <end position="145"/>
    </location>
</feature>
<organism evidence="9 10">
    <name type="scientific">Nocardioides caricicola</name>
    <dbReference type="NCBI Taxonomy" id="634770"/>
    <lineage>
        <taxon>Bacteria</taxon>
        <taxon>Bacillati</taxon>
        <taxon>Actinomycetota</taxon>
        <taxon>Actinomycetes</taxon>
        <taxon>Propionibacteriales</taxon>
        <taxon>Nocardioidaceae</taxon>
        <taxon>Nocardioides</taxon>
    </lineage>
</organism>
<dbReference type="Pfam" id="PF04024">
    <property type="entry name" value="PspC"/>
    <property type="match status" value="1"/>
</dbReference>
<dbReference type="InterPro" id="IPR007168">
    <property type="entry name" value="Phageshock_PspC_N"/>
</dbReference>
<comment type="subcellular location">
    <subcellularLocation>
        <location evidence="1">Cell membrane</location>
        <topology evidence="1">Single-pass membrane protein</topology>
    </subcellularLocation>
</comment>
<keyword evidence="5 7" id="KW-0472">Membrane</keyword>
<reference evidence="10" key="1">
    <citation type="journal article" date="2019" name="Int. J. Syst. Evol. Microbiol.">
        <title>The Global Catalogue of Microorganisms (GCM) 10K type strain sequencing project: providing services to taxonomists for standard genome sequencing and annotation.</title>
        <authorList>
            <consortium name="The Broad Institute Genomics Platform"/>
            <consortium name="The Broad Institute Genome Sequencing Center for Infectious Disease"/>
            <person name="Wu L."/>
            <person name="Ma J."/>
        </authorList>
    </citation>
    <scope>NUCLEOTIDE SEQUENCE [LARGE SCALE GENOMIC DNA]</scope>
    <source>
        <strain evidence="10">KACC 13778</strain>
    </source>
</reference>
<keyword evidence="4 7" id="KW-1133">Transmembrane helix</keyword>
<dbReference type="Proteomes" id="UP001595956">
    <property type="component" value="Unassembled WGS sequence"/>
</dbReference>
<feature type="compositionally biased region" description="Basic and acidic residues" evidence="6">
    <location>
        <begin position="17"/>
        <end position="29"/>
    </location>
</feature>